<reference evidence="2" key="1">
    <citation type="submission" date="2025-08" db="UniProtKB">
        <authorList>
            <consortium name="RefSeq"/>
        </authorList>
    </citation>
    <scope>IDENTIFICATION</scope>
    <source>
        <strain evidence="2">J_2021</strain>
        <tissue evidence="2">Erythrocytes</tissue>
    </source>
</reference>
<dbReference type="GO" id="GO:0035869">
    <property type="term" value="C:ciliary transition zone"/>
    <property type="evidence" value="ECO:0000318"/>
    <property type="project" value="GO_Central"/>
</dbReference>
<keyword evidence="1" id="KW-1185">Reference proteome</keyword>
<dbReference type="STRING" id="8355.A0A1L8FTI7"/>
<name>A0A1L8FTI7_XENLA</name>
<gene>
    <name evidence="2 3" type="primary">tmem67.S</name>
</gene>
<protein>
    <submittedName>
        <fullName evidence="2">Meckelin</fullName>
    </submittedName>
</protein>
<dbReference type="InterPro" id="IPR019170">
    <property type="entry name" value="Meckelin"/>
</dbReference>
<dbReference type="AlphaFoldDB" id="A0A1L8FTI7"/>
<dbReference type="PaxDb" id="8355-A0A1L8FTI7"/>
<dbReference type="RefSeq" id="XP_018079349.1">
    <property type="nucleotide sequence ID" value="XM_018223860.2"/>
</dbReference>
<dbReference type="GO" id="GO:0060271">
    <property type="term" value="P:cilium assembly"/>
    <property type="evidence" value="ECO:0000318"/>
    <property type="project" value="GO_Central"/>
</dbReference>
<evidence type="ECO:0000313" key="2">
    <source>
        <dbReference type="RefSeq" id="XP_018079349.1"/>
    </source>
</evidence>
<dbReference type="Xenbase" id="XB-GENE-17342848">
    <property type="gene designation" value="tmem67.S"/>
</dbReference>
<organism evidence="1 2">
    <name type="scientific">Xenopus laevis</name>
    <name type="common">African clawed frog</name>
    <dbReference type="NCBI Taxonomy" id="8355"/>
    <lineage>
        <taxon>Eukaryota</taxon>
        <taxon>Metazoa</taxon>
        <taxon>Chordata</taxon>
        <taxon>Craniata</taxon>
        <taxon>Vertebrata</taxon>
        <taxon>Euteleostomi</taxon>
        <taxon>Amphibia</taxon>
        <taxon>Batrachia</taxon>
        <taxon>Anura</taxon>
        <taxon>Pipoidea</taxon>
        <taxon>Pipidae</taxon>
        <taxon>Xenopodinae</taxon>
        <taxon>Xenopus</taxon>
        <taxon>Xenopus</taxon>
    </lineage>
</organism>
<dbReference type="Pfam" id="PF09773">
    <property type="entry name" value="Meckelin"/>
    <property type="match status" value="1"/>
</dbReference>
<dbReference type="PANTHER" id="PTHR21274">
    <property type="entry name" value="MECKELIN"/>
    <property type="match status" value="1"/>
</dbReference>
<dbReference type="Bgee" id="108695384">
    <property type="expression patterns" value="Expressed in egg cell and 18 other cell types or tissues"/>
</dbReference>
<accession>A0A1L8FTI7</accession>
<dbReference type="GO" id="GO:0036038">
    <property type="term" value="C:MKS complex"/>
    <property type="evidence" value="ECO:0007669"/>
    <property type="project" value="InterPro"/>
</dbReference>
<sequence length="986" mass="111139">METEKPLGLRAALCGTVGLCCAVLLAGFCGPGSVHSHSIPLQLPRDCGIQQYYDPTNLSCVQCPDFQRPSHWGTSCICLPGYRRNSTGDCERCPTSLGVTTDGWSCIKCPSGLNSNGNCHCPPGRIMVERDVNGSLLSEAECIDCDGTEPSFTAPNTLENRCERCHHTVINRSNSCSCNQPNIMTGGICYNAEGSFLSNALLNVRYSQLGLILRSEWFSMHLQASAAACLTYSNQTSCQALGNMCVMNMHSTSTSSADACGLFQYIFTSTVGLGVVHSLSYWRTNLPWLFYGDQPGLASRTLVSSPVPTSYTFKESEEVENTKLQFLAAVYDIQGNFIKWQSLAGGLLQLCPDTMAKLDAAFSFGTTYQHDCGISVSKLLHDHPEPVFYDVYLVYPGNEGQQNLLPVPVLNLNLQYHEMFVNQGDNINNWLLTRRIFLVDTVSGRENSLADPPRLIRVASKITISIRLVPDTYKGIIYPPLMTVEYADVQLQNPESQIVKVSFSVNYEMRLLDSMKKTDVAIGVLGGLAVLWSLLKTAAWKRRIGSSFIDLQTVIHFLIFYAGALADVFFLVTFGTGLYWLILFKGQRYVSVLLPVSEEEYNFVSYVWCAFALKALQFLHKILLQLSIDIFFIDWERPKARTQHSEGKTKNSGAPVSIWRSYFIANEWNEIQTVRKISPIFQVLAVLFFLEIVGFKHLALMDPSSSLSRNAQDYMAPWSRILRYGVSTALWLAIGCLQVLFFSAFYERYVEDKIRQFVDLCSMSNISLFILSHRCYGYYIHGRSVHGQADTNMEEMNLNLKREAENLCSQRGLQPNSDIQTFQISISSRARTHFDQIQDSLTKSHGPSRLFHSSLSTSDLNTRAYNSMNKFLSSFIDHAFKEVDYFVKDKMLLERLLNMEFMEPMDKSIFYNDENHSFTDVLFYGNESTLLIFDTLFFCVVDVASQNFVLAAVLTYLQQELFRLFRNAVGKKNLASKTLIDERFLI</sequence>
<proteinExistence type="predicted"/>
<dbReference type="CTD" id="108695384"/>
<dbReference type="InterPro" id="IPR009030">
    <property type="entry name" value="Growth_fac_rcpt_cys_sf"/>
</dbReference>
<evidence type="ECO:0000313" key="3">
    <source>
        <dbReference type="Xenbase" id="XB-GENE-17342848"/>
    </source>
</evidence>
<dbReference type="OMA" id="YITENKG"/>
<dbReference type="PANTHER" id="PTHR21274:SF2">
    <property type="entry name" value="MECKELIN"/>
    <property type="match status" value="1"/>
</dbReference>
<dbReference type="Proteomes" id="UP000186698">
    <property type="component" value="Chromosome 6S"/>
</dbReference>
<dbReference type="OrthoDB" id="419138at2759"/>
<dbReference type="KEGG" id="xla:108695384"/>
<dbReference type="AGR" id="Xenbase:XB-GENE-17342848"/>
<dbReference type="SUPFAM" id="SSF57184">
    <property type="entry name" value="Growth factor receptor domain"/>
    <property type="match status" value="1"/>
</dbReference>
<evidence type="ECO:0000313" key="1">
    <source>
        <dbReference type="Proteomes" id="UP000186698"/>
    </source>
</evidence>
<dbReference type="GeneID" id="108695384"/>